<organism evidence="1 2">
    <name type="scientific">Caerostris darwini</name>
    <dbReference type="NCBI Taxonomy" id="1538125"/>
    <lineage>
        <taxon>Eukaryota</taxon>
        <taxon>Metazoa</taxon>
        <taxon>Ecdysozoa</taxon>
        <taxon>Arthropoda</taxon>
        <taxon>Chelicerata</taxon>
        <taxon>Arachnida</taxon>
        <taxon>Araneae</taxon>
        <taxon>Araneomorphae</taxon>
        <taxon>Entelegynae</taxon>
        <taxon>Araneoidea</taxon>
        <taxon>Araneidae</taxon>
        <taxon>Caerostris</taxon>
    </lineage>
</organism>
<dbReference type="AlphaFoldDB" id="A0AAV4TAW3"/>
<sequence>MPINNLNQSLNFLDAPSFKYTKRAKASFLPVIAPSRCRLKNLAAADTFPSGAPTANVGHKSPTLAASLGRIVFALQGCLFHSRPSPYLCGKGRTCFCREFRFSLGFDGSLMNTS</sequence>
<protein>
    <submittedName>
        <fullName evidence="1">Uncharacterized protein</fullName>
    </submittedName>
</protein>
<evidence type="ECO:0000313" key="1">
    <source>
        <dbReference type="EMBL" id="GIY43240.1"/>
    </source>
</evidence>
<comment type="caution">
    <text evidence="1">The sequence shown here is derived from an EMBL/GenBank/DDBJ whole genome shotgun (WGS) entry which is preliminary data.</text>
</comment>
<proteinExistence type="predicted"/>
<gene>
    <name evidence="1" type="ORF">CDAR_257451</name>
</gene>
<dbReference type="Proteomes" id="UP001054837">
    <property type="component" value="Unassembled WGS sequence"/>
</dbReference>
<accession>A0AAV4TAW3</accession>
<name>A0AAV4TAW3_9ARAC</name>
<evidence type="ECO:0000313" key="2">
    <source>
        <dbReference type="Proteomes" id="UP001054837"/>
    </source>
</evidence>
<keyword evidence="2" id="KW-1185">Reference proteome</keyword>
<reference evidence="1 2" key="1">
    <citation type="submission" date="2021-06" db="EMBL/GenBank/DDBJ databases">
        <title>Caerostris darwini draft genome.</title>
        <authorList>
            <person name="Kono N."/>
            <person name="Arakawa K."/>
        </authorList>
    </citation>
    <scope>NUCLEOTIDE SEQUENCE [LARGE SCALE GENOMIC DNA]</scope>
</reference>
<dbReference type="EMBL" id="BPLQ01009319">
    <property type="protein sequence ID" value="GIY43240.1"/>
    <property type="molecule type" value="Genomic_DNA"/>
</dbReference>